<name>A0A840W0W9_9ACTN</name>
<dbReference type="RefSeq" id="WP_184362176.1">
    <property type="nucleotide sequence ID" value="NZ_BAAAKM010000011.1"/>
</dbReference>
<keyword evidence="3" id="KW-1185">Reference proteome</keyword>
<dbReference type="AlphaFoldDB" id="A0A840W0W9"/>
<feature type="domain" description="NAD(P)-binding" evidence="1">
    <location>
        <begin position="14"/>
        <end position="141"/>
    </location>
</feature>
<proteinExistence type="predicted"/>
<evidence type="ECO:0000313" key="3">
    <source>
        <dbReference type="Proteomes" id="UP000579647"/>
    </source>
</evidence>
<dbReference type="Pfam" id="PF13460">
    <property type="entry name" value="NAD_binding_10"/>
    <property type="match status" value="1"/>
</dbReference>
<dbReference type="EMBL" id="JACHDO010000001">
    <property type="protein sequence ID" value="MBB5489712.1"/>
    <property type="molecule type" value="Genomic_DNA"/>
</dbReference>
<protein>
    <submittedName>
        <fullName evidence="2">Uncharacterized protein YbjT (DUF2867 family)</fullName>
    </submittedName>
</protein>
<gene>
    <name evidence="2" type="ORF">HNR07_000849</name>
</gene>
<accession>A0A840W0W9</accession>
<evidence type="ECO:0000313" key="2">
    <source>
        <dbReference type="EMBL" id="MBB5489712.1"/>
    </source>
</evidence>
<dbReference type="Proteomes" id="UP000579647">
    <property type="component" value="Unassembled WGS sequence"/>
</dbReference>
<dbReference type="PANTHER" id="PTHR43162">
    <property type="match status" value="1"/>
</dbReference>
<dbReference type="Gene3D" id="3.40.50.720">
    <property type="entry name" value="NAD(P)-binding Rossmann-like Domain"/>
    <property type="match status" value="1"/>
</dbReference>
<dbReference type="Gene3D" id="3.90.25.10">
    <property type="entry name" value="UDP-galactose 4-epimerase, domain 1"/>
    <property type="match status" value="1"/>
</dbReference>
<organism evidence="2 3">
    <name type="scientific">Nocardiopsis metallicus</name>
    <dbReference type="NCBI Taxonomy" id="179819"/>
    <lineage>
        <taxon>Bacteria</taxon>
        <taxon>Bacillati</taxon>
        <taxon>Actinomycetota</taxon>
        <taxon>Actinomycetes</taxon>
        <taxon>Streptosporangiales</taxon>
        <taxon>Nocardiopsidaceae</taxon>
        <taxon>Nocardiopsis</taxon>
    </lineage>
</organism>
<reference evidence="2 3" key="1">
    <citation type="submission" date="2020-08" db="EMBL/GenBank/DDBJ databases">
        <title>Sequencing the genomes of 1000 actinobacteria strains.</title>
        <authorList>
            <person name="Klenk H.-P."/>
        </authorList>
    </citation>
    <scope>NUCLEOTIDE SEQUENCE [LARGE SCALE GENOMIC DNA]</scope>
    <source>
        <strain evidence="2 3">DSM 44598</strain>
    </source>
</reference>
<evidence type="ECO:0000259" key="1">
    <source>
        <dbReference type="Pfam" id="PF13460"/>
    </source>
</evidence>
<dbReference type="InterPro" id="IPR051604">
    <property type="entry name" value="Ergot_Alk_Oxidoreductase"/>
</dbReference>
<dbReference type="InterPro" id="IPR036291">
    <property type="entry name" value="NAD(P)-bd_dom_sf"/>
</dbReference>
<dbReference type="SUPFAM" id="SSF51735">
    <property type="entry name" value="NAD(P)-binding Rossmann-fold domains"/>
    <property type="match status" value="1"/>
</dbReference>
<dbReference type="InterPro" id="IPR016040">
    <property type="entry name" value="NAD(P)-bd_dom"/>
</dbReference>
<sequence>MTQNTTLGTVLVTGSSGTTGRRLTELLRQGGHDVRAASRTSEHRFDWLDRSTWEPTLKGVDALYLLPYDPEPLTADFVRAAVDLGVRRIVLLSGRGVDVPGYGGEGNEAVAHHLAGEEAVRTSGAEWTILRPGWFAQNLSVGFLREDVVAGELRLADGDVPVAFVDAEDISAVAAEALTGSGHSGQVYELTGPRALTLDEVAEAISAGTGRSVRHVRLTPEEFVAEKVTQGMSEEDARGYEAVLSPIRLGLDSHVSDGVRLALGRPPRPFSAFVEDAEASGAWNR</sequence>
<dbReference type="PANTHER" id="PTHR43162:SF1">
    <property type="entry name" value="PRESTALK A DIFFERENTIATION PROTEIN A"/>
    <property type="match status" value="1"/>
</dbReference>
<comment type="caution">
    <text evidence="2">The sequence shown here is derived from an EMBL/GenBank/DDBJ whole genome shotgun (WGS) entry which is preliminary data.</text>
</comment>